<dbReference type="Proteomes" id="UP000388235">
    <property type="component" value="Chromosome"/>
</dbReference>
<proteinExistence type="predicted"/>
<dbReference type="Pfam" id="PF01863">
    <property type="entry name" value="YgjP-like"/>
    <property type="match status" value="1"/>
</dbReference>
<dbReference type="AlphaFoldDB" id="A0A5Q2QF82"/>
<dbReference type="RefSeq" id="WP_153714524.1">
    <property type="nucleotide sequence ID" value="NZ_CP045871.1"/>
</dbReference>
<dbReference type="InterPro" id="IPR002725">
    <property type="entry name" value="YgjP-like_metallopeptidase"/>
</dbReference>
<reference evidence="2 3" key="1">
    <citation type="submission" date="2019-11" db="EMBL/GenBank/DDBJ databases">
        <authorList>
            <person name="Khan S.A."/>
            <person name="Jeon C.O."/>
            <person name="Chun B.H."/>
        </authorList>
    </citation>
    <scope>NUCLEOTIDE SEQUENCE [LARGE SCALE GENOMIC DNA]</scope>
    <source>
        <strain evidence="2 3">IMCC 1097</strain>
    </source>
</reference>
<dbReference type="CDD" id="cd07344">
    <property type="entry name" value="M48_yhfN_like"/>
    <property type="match status" value="1"/>
</dbReference>
<dbReference type="OrthoDB" id="9811177at2"/>
<sequence length="220" mass="25617">MAWPDDLELRRSRRKTLSLLVERDRIIVRAPLRTPQHQILSLIEHKLGWARARRDAFQAPPAIDAHMLLHWRGQRVQLGTPDCPFSACPGPAVRQPNAWIRQRLVDQYRAYALAYFNERSSHWSAQLGVTIGAVSVRDYRARWGSCSRNGELKFNWRLMMAPPAVADYVAIHEVCHRLEMNHSKAFWRWVESLCPDWRVQRKWLNEHGPALMNALPKSGE</sequence>
<dbReference type="EMBL" id="CP045871">
    <property type="protein sequence ID" value="QGG81021.1"/>
    <property type="molecule type" value="Genomic_DNA"/>
</dbReference>
<accession>A0A5Q2QF82</accession>
<dbReference type="PANTHER" id="PTHR30399">
    <property type="entry name" value="UNCHARACTERIZED PROTEIN YGJP"/>
    <property type="match status" value="1"/>
</dbReference>
<dbReference type="KEGG" id="llp:GH975_10765"/>
<evidence type="ECO:0000259" key="1">
    <source>
        <dbReference type="Pfam" id="PF01863"/>
    </source>
</evidence>
<evidence type="ECO:0000313" key="2">
    <source>
        <dbReference type="EMBL" id="QGG81021.1"/>
    </source>
</evidence>
<dbReference type="Gene3D" id="3.30.2010.10">
    <property type="entry name" value="Metalloproteases ('zincins'), catalytic domain"/>
    <property type="match status" value="1"/>
</dbReference>
<gene>
    <name evidence="2" type="ORF">GH975_10765</name>
</gene>
<organism evidence="2 3">
    <name type="scientific">Litorivicinus lipolyticus</name>
    <dbReference type="NCBI Taxonomy" id="418701"/>
    <lineage>
        <taxon>Bacteria</taxon>
        <taxon>Pseudomonadati</taxon>
        <taxon>Pseudomonadota</taxon>
        <taxon>Gammaproteobacteria</taxon>
        <taxon>Oceanospirillales</taxon>
        <taxon>Litorivicinaceae</taxon>
        <taxon>Litorivicinus</taxon>
    </lineage>
</organism>
<feature type="domain" description="YgjP-like metallopeptidase" evidence="1">
    <location>
        <begin position="15"/>
        <end position="207"/>
    </location>
</feature>
<evidence type="ECO:0000313" key="3">
    <source>
        <dbReference type="Proteomes" id="UP000388235"/>
    </source>
</evidence>
<dbReference type="InterPro" id="IPR053136">
    <property type="entry name" value="UTP_pyrophosphatase-like"/>
</dbReference>
<protein>
    <submittedName>
        <fullName evidence="2">DUF45 domain-containing protein</fullName>
    </submittedName>
</protein>
<dbReference type="PANTHER" id="PTHR30399:SF1">
    <property type="entry name" value="UTP PYROPHOSPHATASE"/>
    <property type="match status" value="1"/>
</dbReference>
<keyword evidence="3" id="KW-1185">Reference proteome</keyword>
<name>A0A5Q2QF82_9GAMM</name>